<keyword evidence="1" id="KW-0547">Nucleotide-binding</keyword>
<dbReference type="GO" id="GO:0005524">
    <property type="term" value="F:ATP binding"/>
    <property type="evidence" value="ECO:0007669"/>
    <property type="project" value="UniProtKB-KW"/>
</dbReference>
<sequence>MTKTLRTVKNGDKEKLKAIRFVQDSIPLEEFSEDGIFLIQSGKKYHNKYSAVYQLKDISYLSLSDEMQRQIFLAWSAVLNVLDPGATSKISVIKHKIGTATLEKFKTHNDNPQYQELQKEYNKIIVQKALQGNGMIQEVYLTVSVNKKDRDAARAFFLRTTSTLQTQLLKLGSGCTQLTGKERLELLHDIYCGDKENEAEFDLKQALKTGSSAKNYIAPESMEFETDYFKMGSMYGRALVMHSYPTYLKDSTVSDICEINRRLIWSMDIIPVPTDEAVNEAEKRATSVEANISKWFQKQYNNKNYAMEPPYDLKQQREQAQEYLTDLTERDQHLMYAVITLVHFADSKQQLDDDTDSIMATARTARCKFNVLRWQQLDGLNTALPLGVRRVEDIMTLTTEGVAGFMPFKSMEMQEENGFCYGQNQISKNLIMIDPKSKQSDNCVVLGIPGSGKSMFMKWVILNKILATANDQHEIIIIDPEREYAPLVKALGGSVVYFSTNSKTHINAMDVSSGYNASDNPITTKAEFMLSLCEHLMYPSVLGPKQKSLIDRCTELVLRDYVKNGCTGTAPTLMDFYEAMKQQPEQEAKDIALSIEIYAKGSLSTFAKQTNIDISNRIICFDIHELGDSLMSIGMLVLFDHIQNRMIQNRAKGTTTSIINDEFYLMFQRQYTSEFFYKMWKRGRKYGADYCGITQNVEDLLRSPDGRSIVSTSELIIMLNQAPIDRDQLADLLDISENQQEYITNAKPGSGLLKAGGVMIPFENDIPRDSKIYQLLTTKPGEAIYDSGE</sequence>
<dbReference type="NCBIfam" id="NF045971">
    <property type="entry name" value="conju_CD1110"/>
    <property type="match status" value="1"/>
</dbReference>
<organism evidence="1 2">
    <name type="scientific">Candidatus Eubacterium faecale</name>
    <dbReference type="NCBI Taxonomy" id="2838568"/>
    <lineage>
        <taxon>Bacteria</taxon>
        <taxon>Bacillati</taxon>
        <taxon>Bacillota</taxon>
        <taxon>Clostridia</taxon>
        <taxon>Eubacteriales</taxon>
        <taxon>Eubacteriaceae</taxon>
        <taxon>Eubacterium</taxon>
    </lineage>
</organism>
<keyword evidence="1" id="KW-0067">ATP-binding</keyword>
<evidence type="ECO:0000313" key="1">
    <source>
        <dbReference type="EMBL" id="HJB74641.1"/>
    </source>
</evidence>
<name>A0A9D2S988_9FIRM</name>
<comment type="caution">
    <text evidence="1">The sequence shown here is derived from an EMBL/GenBank/DDBJ whole genome shotgun (WGS) entry which is preliminary data.</text>
</comment>
<dbReference type="Gene3D" id="1.10.8.730">
    <property type="match status" value="1"/>
</dbReference>
<dbReference type="Proteomes" id="UP000823877">
    <property type="component" value="Unassembled WGS sequence"/>
</dbReference>
<proteinExistence type="predicted"/>
<dbReference type="InterPro" id="IPR051162">
    <property type="entry name" value="T4SS_component"/>
</dbReference>
<dbReference type="PANTHER" id="PTHR30121">
    <property type="entry name" value="UNCHARACTERIZED PROTEIN YJGR-RELATED"/>
    <property type="match status" value="1"/>
</dbReference>
<reference evidence="1" key="2">
    <citation type="submission" date="2021-04" db="EMBL/GenBank/DDBJ databases">
        <authorList>
            <person name="Gilroy R."/>
        </authorList>
    </citation>
    <scope>NUCLEOTIDE SEQUENCE</scope>
    <source>
        <strain evidence="1">CHK188-16595</strain>
    </source>
</reference>
<gene>
    <name evidence="1" type="ORF">IAA37_03085</name>
</gene>
<dbReference type="Pfam" id="PF12846">
    <property type="entry name" value="AAA_10"/>
    <property type="match status" value="1"/>
</dbReference>
<protein>
    <submittedName>
        <fullName evidence="1">ATP-binding protein</fullName>
    </submittedName>
</protein>
<dbReference type="SUPFAM" id="SSF52540">
    <property type="entry name" value="P-loop containing nucleoside triphosphate hydrolases"/>
    <property type="match status" value="1"/>
</dbReference>
<dbReference type="InterPro" id="IPR027417">
    <property type="entry name" value="P-loop_NTPase"/>
</dbReference>
<evidence type="ECO:0000313" key="2">
    <source>
        <dbReference type="Proteomes" id="UP000823877"/>
    </source>
</evidence>
<accession>A0A9D2S988</accession>
<reference evidence="1" key="1">
    <citation type="journal article" date="2021" name="PeerJ">
        <title>Extensive microbial diversity within the chicken gut microbiome revealed by metagenomics and culture.</title>
        <authorList>
            <person name="Gilroy R."/>
            <person name="Ravi A."/>
            <person name="Getino M."/>
            <person name="Pursley I."/>
            <person name="Horton D.L."/>
            <person name="Alikhan N.F."/>
            <person name="Baker D."/>
            <person name="Gharbi K."/>
            <person name="Hall N."/>
            <person name="Watson M."/>
            <person name="Adriaenssens E.M."/>
            <person name="Foster-Nyarko E."/>
            <person name="Jarju S."/>
            <person name="Secka A."/>
            <person name="Antonio M."/>
            <person name="Oren A."/>
            <person name="Chaudhuri R.R."/>
            <person name="La Ragione R."/>
            <person name="Hildebrand F."/>
            <person name="Pallen M.J."/>
        </authorList>
    </citation>
    <scope>NUCLEOTIDE SEQUENCE</scope>
    <source>
        <strain evidence="1">CHK188-16595</strain>
    </source>
</reference>
<dbReference type="AlphaFoldDB" id="A0A9D2S988"/>
<dbReference type="EMBL" id="DWXN01000006">
    <property type="protein sequence ID" value="HJB74641.1"/>
    <property type="molecule type" value="Genomic_DNA"/>
</dbReference>
<dbReference type="Gene3D" id="3.40.50.300">
    <property type="entry name" value="P-loop containing nucleotide triphosphate hydrolases"/>
    <property type="match status" value="1"/>
</dbReference>
<dbReference type="PANTHER" id="PTHR30121:SF6">
    <property type="entry name" value="SLR6007 PROTEIN"/>
    <property type="match status" value="1"/>
</dbReference>